<dbReference type="GO" id="GO:0009247">
    <property type="term" value="P:glycolipid biosynthetic process"/>
    <property type="evidence" value="ECO:0007669"/>
    <property type="project" value="InterPro"/>
</dbReference>
<dbReference type="EMBL" id="KV784353">
    <property type="protein sequence ID" value="OEU22413.1"/>
    <property type="molecule type" value="Genomic_DNA"/>
</dbReference>
<dbReference type="OrthoDB" id="42904at2759"/>
<keyword evidence="3" id="KW-0808">Transferase</keyword>
<dbReference type="InterPro" id="IPR009729">
    <property type="entry name" value="Gal-3-0_sulfotransfrase"/>
</dbReference>
<feature type="non-terminal residue" evidence="10">
    <location>
        <position position="1"/>
    </location>
</feature>
<evidence type="ECO:0000313" key="11">
    <source>
        <dbReference type="Proteomes" id="UP000095751"/>
    </source>
</evidence>
<evidence type="ECO:0000256" key="6">
    <source>
        <dbReference type="ARBA" id="ARBA00022989"/>
    </source>
</evidence>
<evidence type="ECO:0000256" key="3">
    <source>
        <dbReference type="ARBA" id="ARBA00022679"/>
    </source>
</evidence>
<keyword evidence="8" id="KW-0472">Membrane</keyword>
<dbReference type="InterPro" id="IPR027417">
    <property type="entry name" value="P-loop_NTPase"/>
</dbReference>
<organism evidence="10 11">
    <name type="scientific">Fragilariopsis cylindrus CCMP1102</name>
    <dbReference type="NCBI Taxonomy" id="635003"/>
    <lineage>
        <taxon>Eukaryota</taxon>
        <taxon>Sar</taxon>
        <taxon>Stramenopiles</taxon>
        <taxon>Ochrophyta</taxon>
        <taxon>Bacillariophyta</taxon>
        <taxon>Bacillariophyceae</taxon>
        <taxon>Bacillariophycidae</taxon>
        <taxon>Bacillariales</taxon>
        <taxon>Bacillariaceae</taxon>
        <taxon>Fragilariopsis</taxon>
    </lineage>
</organism>
<keyword evidence="7" id="KW-0333">Golgi apparatus</keyword>
<gene>
    <name evidence="10" type="ORF">FRACYDRAFT_267273</name>
</gene>
<dbReference type="InParanoid" id="A0A1E7FX77"/>
<evidence type="ECO:0000256" key="8">
    <source>
        <dbReference type="ARBA" id="ARBA00023136"/>
    </source>
</evidence>
<proteinExistence type="inferred from homology"/>
<evidence type="ECO:0000256" key="4">
    <source>
        <dbReference type="ARBA" id="ARBA00022692"/>
    </source>
</evidence>
<keyword evidence="9" id="KW-0325">Glycoprotein</keyword>
<dbReference type="GO" id="GO:0001733">
    <property type="term" value="F:galactosylceramide sulfotransferase activity"/>
    <property type="evidence" value="ECO:0007669"/>
    <property type="project" value="InterPro"/>
</dbReference>
<dbReference type="GO" id="GO:0000139">
    <property type="term" value="C:Golgi membrane"/>
    <property type="evidence" value="ECO:0007669"/>
    <property type="project" value="UniProtKB-SubCell"/>
</dbReference>
<evidence type="ECO:0000256" key="5">
    <source>
        <dbReference type="ARBA" id="ARBA00022968"/>
    </source>
</evidence>
<dbReference type="PANTHER" id="PTHR14647:SF87">
    <property type="entry name" value="PUTATIVE-RELATED"/>
    <property type="match status" value="1"/>
</dbReference>
<name>A0A1E7FX77_9STRA</name>
<accession>A0A1E7FX77</accession>
<evidence type="ECO:0000313" key="10">
    <source>
        <dbReference type="EMBL" id="OEU22413.1"/>
    </source>
</evidence>
<comment type="similarity">
    <text evidence="2">Belongs to the galactose-3-O-sulfotransferase family.</text>
</comment>
<keyword evidence="5" id="KW-0735">Signal-anchor</keyword>
<keyword evidence="11" id="KW-1185">Reference proteome</keyword>
<evidence type="ECO:0000256" key="2">
    <source>
        <dbReference type="ARBA" id="ARBA00008124"/>
    </source>
</evidence>
<keyword evidence="4" id="KW-0812">Transmembrane</keyword>
<dbReference type="PANTHER" id="PTHR14647">
    <property type="entry name" value="GALACTOSE-3-O-SULFOTRANSFERASE"/>
    <property type="match status" value="1"/>
</dbReference>
<sequence>MGQRQQQQQLLSGVVDGNTNNVTGTVCSTRVESQRARRFRGRLPQKSFLWSVVAEPVDRLIAKYYHYADIKQQVTNDKRQITTKFQDYVLNNENQDYGYYFRSLSVKQNLNPYNMKRQPYIRELLDSYDFLGISERIDESLAVLMIILGLEIQDVLYLPTPKASLKDGSSSSSSSIIDYYENWKKDHCRPIPVPEVTLEMKQWFYSEEFEAFIEADVLFYKAVNKSLDATIDNLGKQRVETAVKQLQMAQSQVEKMCQNVRFPCSSEGEFQKETDCFFSNIGCGYECIDNVGQSLKNLD</sequence>
<dbReference type="AlphaFoldDB" id="A0A1E7FX77"/>
<evidence type="ECO:0000256" key="7">
    <source>
        <dbReference type="ARBA" id="ARBA00023034"/>
    </source>
</evidence>
<dbReference type="Gene3D" id="3.40.50.300">
    <property type="entry name" value="P-loop containing nucleotide triphosphate hydrolases"/>
    <property type="match status" value="1"/>
</dbReference>
<comment type="subcellular location">
    <subcellularLocation>
        <location evidence="1">Golgi apparatus membrane</location>
        <topology evidence="1">Single-pass type II membrane protein</topology>
    </subcellularLocation>
</comment>
<reference evidence="10 11" key="1">
    <citation type="submission" date="2016-09" db="EMBL/GenBank/DDBJ databases">
        <title>Extensive genetic diversity and differential bi-allelic expression allows diatom success in the polar Southern Ocean.</title>
        <authorList>
            <consortium name="DOE Joint Genome Institute"/>
            <person name="Mock T."/>
            <person name="Otillar R.P."/>
            <person name="Strauss J."/>
            <person name="Dupont C."/>
            <person name="Frickenhaus S."/>
            <person name="Maumus F."/>
            <person name="Mcmullan M."/>
            <person name="Sanges R."/>
            <person name="Schmutz J."/>
            <person name="Toseland A."/>
            <person name="Valas R."/>
            <person name="Veluchamy A."/>
            <person name="Ward B.J."/>
            <person name="Allen A."/>
            <person name="Barry K."/>
            <person name="Falciatore A."/>
            <person name="Ferrante M."/>
            <person name="Fortunato A.E."/>
            <person name="Gloeckner G."/>
            <person name="Gruber A."/>
            <person name="Hipkin R."/>
            <person name="Janech M."/>
            <person name="Kroth P."/>
            <person name="Leese F."/>
            <person name="Lindquist E."/>
            <person name="Lyon B.R."/>
            <person name="Martin J."/>
            <person name="Mayer C."/>
            <person name="Parker M."/>
            <person name="Quesneville H."/>
            <person name="Raymond J."/>
            <person name="Uhlig C."/>
            <person name="Valentin K.U."/>
            <person name="Worden A.Z."/>
            <person name="Armbrust E.V."/>
            <person name="Bowler C."/>
            <person name="Green B."/>
            <person name="Moulton V."/>
            <person name="Van Oosterhout C."/>
            <person name="Grigoriev I."/>
        </authorList>
    </citation>
    <scope>NUCLEOTIDE SEQUENCE [LARGE SCALE GENOMIC DNA]</scope>
    <source>
        <strain evidence="10 11">CCMP1102</strain>
    </source>
</reference>
<dbReference type="KEGG" id="fcy:FRACYDRAFT_267273"/>
<evidence type="ECO:0000256" key="9">
    <source>
        <dbReference type="ARBA" id="ARBA00023180"/>
    </source>
</evidence>
<dbReference type="Proteomes" id="UP000095751">
    <property type="component" value="Unassembled WGS sequence"/>
</dbReference>
<protein>
    <submittedName>
        <fullName evidence="10">Uncharacterized protein</fullName>
    </submittedName>
</protein>
<keyword evidence="6" id="KW-1133">Transmembrane helix</keyword>
<evidence type="ECO:0000256" key="1">
    <source>
        <dbReference type="ARBA" id="ARBA00004323"/>
    </source>
</evidence>